<reference evidence="11 12" key="1">
    <citation type="submission" date="2023-12" db="EMBL/GenBank/DDBJ databases">
        <title>A high-quality genome assembly for Dillenia turbinata (Dilleniales).</title>
        <authorList>
            <person name="Chanderbali A."/>
        </authorList>
    </citation>
    <scope>NUCLEOTIDE SEQUENCE [LARGE SCALE GENOMIC DNA]</scope>
    <source>
        <strain evidence="11">LSX21</strain>
        <tissue evidence="11">Leaf</tissue>
    </source>
</reference>
<accession>A0AAN8YZX5</accession>
<feature type="domain" description="Trichome birefringence-like N-terminal" evidence="10">
    <location>
        <begin position="146"/>
        <end position="199"/>
    </location>
</feature>
<dbReference type="InterPro" id="IPR025846">
    <property type="entry name" value="TBL_N"/>
</dbReference>
<evidence type="ECO:0000256" key="1">
    <source>
        <dbReference type="ARBA" id="ARBA00004167"/>
    </source>
</evidence>
<dbReference type="GO" id="GO:0016020">
    <property type="term" value="C:membrane"/>
    <property type="evidence" value="ECO:0007669"/>
    <property type="project" value="UniProtKB-SubCell"/>
</dbReference>
<sequence>MLQRKSPSRKISSVSETWKFCIITGSVAFIILVFHANHDRRVVNQLGFPGSALKSVSCDQSSTPSTDKSESFGLKETRLIRLTTQQDVESSTRSIKEISKQLDSRETELHRAEKKPVETNINQNSQASAPRVESAKDIKQHTQTMKCNIFSGKWVYKPKEYPLYKATQCPFLTEKSNCLKNGRQDSKYEGWSWENDECEIPRFNGTDFLERMRDKRVIISGDSLNRQQWESLYCLLYTSLSSSYQKNAYFASGKAFRIGDYNATIEFHWNPYLVDFSENENGKMILNLDQMPKFAEEWKDGASVMLFNTGHWWLHSGKKQPWDLFQYKGKLTGKMPLKRALKLGLRTWAKWIEANVDLSKTNVFFRSISPLHYYKQWCYKITEPMTERDLYKPEFPLSLVAVVEEVITGMKVRVTYLNTTKLSQYRRDAHLAVYGRPNLNHVGNRSDCSHWCVPGLPDTWNRLLYSSIVIDSQKGVSASF</sequence>
<evidence type="ECO:0000259" key="10">
    <source>
        <dbReference type="Pfam" id="PF14416"/>
    </source>
</evidence>
<organism evidence="11 12">
    <name type="scientific">Dillenia turbinata</name>
    <dbReference type="NCBI Taxonomy" id="194707"/>
    <lineage>
        <taxon>Eukaryota</taxon>
        <taxon>Viridiplantae</taxon>
        <taxon>Streptophyta</taxon>
        <taxon>Embryophyta</taxon>
        <taxon>Tracheophyta</taxon>
        <taxon>Spermatophyta</taxon>
        <taxon>Magnoliopsida</taxon>
        <taxon>eudicotyledons</taxon>
        <taxon>Gunneridae</taxon>
        <taxon>Pentapetalae</taxon>
        <taxon>Dilleniales</taxon>
        <taxon>Dilleniaceae</taxon>
        <taxon>Dillenia</taxon>
    </lineage>
</organism>
<gene>
    <name evidence="11" type="ORF">RJ641_017594</name>
</gene>
<dbReference type="GO" id="GO:0016413">
    <property type="term" value="F:O-acetyltransferase activity"/>
    <property type="evidence" value="ECO:0007669"/>
    <property type="project" value="InterPro"/>
</dbReference>
<evidence type="ECO:0000256" key="2">
    <source>
        <dbReference type="ARBA" id="ARBA00007727"/>
    </source>
</evidence>
<comment type="caution">
    <text evidence="11">The sequence shown here is derived from an EMBL/GenBank/DDBJ whole genome shotgun (WGS) entry which is preliminary data.</text>
</comment>
<evidence type="ECO:0000259" key="9">
    <source>
        <dbReference type="Pfam" id="PF13839"/>
    </source>
</evidence>
<feature type="transmembrane region" description="Helical" evidence="8">
    <location>
        <begin position="20"/>
        <end position="36"/>
    </location>
</feature>
<evidence type="ECO:0000256" key="8">
    <source>
        <dbReference type="SAM" id="Phobius"/>
    </source>
</evidence>
<keyword evidence="6 8" id="KW-0472">Membrane</keyword>
<name>A0AAN8YZX5_9MAGN</name>
<feature type="compositionally biased region" description="Basic and acidic residues" evidence="7">
    <location>
        <begin position="94"/>
        <end position="113"/>
    </location>
</feature>
<dbReference type="PANTHER" id="PTHR32285">
    <property type="entry name" value="PROTEIN TRICHOME BIREFRINGENCE-LIKE 9-RELATED"/>
    <property type="match status" value="1"/>
</dbReference>
<feature type="region of interest" description="Disordered" evidence="7">
    <location>
        <begin position="93"/>
        <end position="113"/>
    </location>
</feature>
<dbReference type="Proteomes" id="UP001370490">
    <property type="component" value="Unassembled WGS sequence"/>
</dbReference>
<keyword evidence="3 8" id="KW-0812">Transmembrane</keyword>
<proteinExistence type="inferred from homology"/>
<evidence type="ECO:0000256" key="4">
    <source>
        <dbReference type="ARBA" id="ARBA00022968"/>
    </source>
</evidence>
<keyword evidence="5 8" id="KW-1133">Transmembrane helix</keyword>
<evidence type="ECO:0000313" key="12">
    <source>
        <dbReference type="Proteomes" id="UP001370490"/>
    </source>
</evidence>
<dbReference type="Pfam" id="PF14416">
    <property type="entry name" value="PMR5N"/>
    <property type="match status" value="1"/>
</dbReference>
<dbReference type="EMBL" id="JBAMMX010000022">
    <property type="protein sequence ID" value="KAK6919172.1"/>
    <property type="molecule type" value="Genomic_DNA"/>
</dbReference>
<dbReference type="GO" id="GO:0005794">
    <property type="term" value="C:Golgi apparatus"/>
    <property type="evidence" value="ECO:0007669"/>
    <property type="project" value="TreeGrafter"/>
</dbReference>
<keyword evidence="12" id="KW-1185">Reference proteome</keyword>
<dbReference type="InterPro" id="IPR029962">
    <property type="entry name" value="TBL"/>
</dbReference>
<dbReference type="AlphaFoldDB" id="A0AAN8YZX5"/>
<evidence type="ECO:0000256" key="7">
    <source>
        <dbReference type="SAM" id="MobiDB-lite"/>
    </source>
</evidence>
<comment type="subcellular location">
    <subcellularLocation>
        <location evidence="1">Membrane</location>
        <topology evidence="1">Single-pass membrane protein</topology>
    </subcellularLocation>
</comment>
<protein>
    <submittedName>
        <fullName evidence="11">PC-Esterase</fullName>
    </submittedName>
</protein>
<dbReference type="PANTHER" id="PTHR32285:SF38">
    <property type="entry name" value="OS01G0614300 PROTEIN"/>
    <property type="match status" value="1"/>
</dbReference>
<keyword evidence="4" id="KW-0735">Signal-anchor</keyword>
<feature type="domain" description="Trichome birefringence-like C-terminal" evidence="9">
    <location>
        <begin position="200"/>
        <end position="466"/>
    </location>
</feature>
<evidence type="ECO:0000256" key="6">
    <source>
        <dbReference type="ARBA" id="ARBA00023136"/>
    </source>
</evidence>
<evidence type="ECO:0000256" key="3">
    <source>
        <dbReference type="ARBA" id="ARBA00022692"/>
    </source>
</evidence>
<dbReference type="InterPro" id="IPR026057">
    <property type="entry name" value="TBL_C"/>
</dbReference>
<evidence type="ECO:0000256" key="5">
    <source>
        <dbReference type="ARBA" id="ARBA00022989"/>
    </source>
</evidence>
<evidence type="ECO:0000313" key="11">
    <source>
        <dbReference type="EMBL" id="KAK6919172.1"/>
    </source>
</evidence>
<comment type="similarity">
    <text evidence="2">Belongs to the PC-esterase family. TBL subfamily.</text>
</comment>
<dbReference type="Pfam" id="PF13839">
    <property type="entry name" value="PC-Esterase"/>
    <property type="match status" value="1"/>
</dbReference>